<dbReference type="PANTHER" id="PTHR45947:SF3">
    <property type="entry name" value="SULFOQUINOVOSYL TRANSFERASE SQD2"/>
    <property type="match status" value="1"/>
</dbReference>
<name>A0ABN3PJW3_9MICO</name>
<dbReference type="SUPFAM" id="SSF53756">
    <property type="entry name" value="UDP-Glycosyltransferase/glycogen phosphorylase"/>
    <property type="match status" value="1"/>
</dbReference>
<dbReference type="InterPro" id="IPR001296">
    <property type="entry name" value="Glyco_trans_1"/>
</dbReference>
<evidence type="ECO:0000259" key="5">
    <source>
        <dbReference type="Pfam" id="PF13579"/>
    </source>
</evidence>
<evidence type="ECO:0000259" key="4">
    <source>
        <dbReference type="Pfam" id="PF00534"/>
    </source>
</evidence>
<reference evidence="6 7" key="1">
    <citation type="journal article" date="2019" name="Int. J. Syst. Evol. Microbiol.">
        <title>The Global Catalogue of Microorganisms (GCM) 10K type strain sequencing project: providing services to taxonomists for standard genome sequencing and annotation.</title>
        <authorList>
            <consortium name="The Broad Institute Genomics Platform"/>
            <consortium name="The Broad Institute Genome Sequencing Center for Infectious Disease"/>
            <person name="Wu L."/>
            <person name="Ma J."/>
        </authorList>
    </citation>
    <scope>NUCLEOTIDE SEQUENCE [LARGE SCALE GENOMIC DNA]</scope>
    <source>
        <strain evidence="6 7">JCM 16365</strain>
    </source>
</reference>
<comment type="caution">
    <text evidence="6">The sequence shown here is derived from an EMBL/GenBank/DDBJ whole genome shotgun (WGS) entry which is preliminary data.</text>
</comment>
<dbReference type="InterPro" id="IPR028098">
    <property type="entry name" value="Glyco_trans_4-like_N"/>
</dbReference>
<dbReference type="Pfam" id="PF00534">
    <property type="entry name" value="Glycos_transf_1"/>
    <property type="match status" value="1"/>
</dbReference>
<keyword evidence="2" id="KW-0328">Glycosyltransferase</keyword>
<dbReference type="Proteomes" id="UP001500274">
    <property type="component" value="Unassembled WGS sequence"/>
</dbReference>
<dbReference type="PANTHER" id="PTHR45947">
    <property type="entry name" value="SULFOQUINOVOSYL TRANSFERASE SQD2"/>
    <property type="match status" value="1"/>
</dbReference>
<accession>A0ABN3PJW3</accession>
<keyword evidence="7" id="KW-1185">Reference proteome</keyword>
<dbReference type="Gene3D" id="3.40.50.2000">
    <property type="entry name" value="Glycogen Phosphorylase B"/>
    <property type="match status" value="2"/>
</dbReference>
<evidence type="ECO:0000313" key="6">
    <source>
        <dbReference type="EMBL" id="GAA2582797.1"/>
    </source>
</evidence>
<feature type="domain" description="Glycosyltransferase subfamily 4-like N-terminal" evidence="5">
    <location>
        <begin position="17"/>
        <end position="164"/>
    </location>
</feature>
<evidence type="ECO:0000256" key="1">
    <source>
        <dbReference type="ARBA" id="ARBA00021292"/>
    </source>
</evidence>
<organism evidence="6 7">
    <name type="scientific">Microbacterium binotii</name>
    <dbReference type="NCBI Taxonomy" id="462710"/>
    <lineage>
        <taxon>Bacteria</taxon>
        <taxon>Bacillati</taxon>
        <taxon>Actinomycetota</taxon>
        <taxon>Actinomycetes</taxon>
        <taxon>Micrococcales</taxon>
        <taxon>Microbacteriaceae</taxon>
        <taxon>Microbacterium</taxon>
    </lineage>
</organism>
<proteinExistence type="predicted"/>
<dbReference type="Pfam" id="PF13579">
    <property type="entry name" value="Glyco_trans_4_4"/>
    <property type="match status" value="1"/>
</dbReference>
<evidence type="ECO:0000256" key="2">
    <source>
        <dbReference type="ARBA" id="ARBA00022676"/>
    </source>
</evidence>
<evidence type="ECO:0000256" key="3">
    <source>
        <dbReference type="ARBA" id="ARBA00022679"/>
    </source>
</evidence>
<gene>
    <name evidence="6" type="ORF">GCM10009862_22470</name>
</gene>
<sequence length="371" mass="39157">MRIAHVVTYISPDGAFGGPVRVALGQAAELASRGHHVTVYAAAPPHLAGTTERDGFTIRTFPSRRVAPGGGFAMMSSPALTRALKRDLPSVDAAHVHLARDLVTIPAALAVRAGNVPYVLQPHGMIDASSRLLSKPLDALATRSLLRDAGTVMVLTDQEASDIAGIEPLASCQPIVNGMKVGELPPYEGREDTVLFLARLHPRKRPVAFVEMAQRVAAEHPNTRFVLVGPDEGEGPAVSAAISASGYSDRIVWRGSVSPDETEQLLARARAYVLPSVNEVFPMTILESLQAGTPVITTDSLGIADACLRYGAAEITDGTPNALAGAVTRVLSSPAVVSRLRAGGLDYLRSELDIRTVADELETAYKGGPRA</sequence>
<protein>
    <recommendedName>
        <fullName evidence="1">D-inositol 3-phosphate glycosyltransferase</fullName>
    </recommendedName>
</protein>
<dbReference type="RefSeq" id="WP_344229534.1">
    <property type="nucleotide sequence ID" value="NZ_BAAARI010000014.1"/>
</dbReference>
<dbReference type="InterPro" id="IPR050194">
    <property type="entry name" value="Glycosyltransferase_grp1"/>
</dbReference>
<keyword evidence="3" id="KW-0808">Transferase</keyword>
<dbReference type="EMBL" id="BAAARI010000014">
    <property type="protein sequence ID" value="GAA2582797.1"/>
    <property type="molecule type" value="Genomic_DNA"/>
</dbReference>
<feature type="domain" description="Glycosyl transferase family 1" evidence="4">
    <location>
        <begin position="190"/>
        <end position="336"/>
    </location>
</feature>
<evidence type="ECO:0000313" key="7">
    <source>
        <dbReference type="Proteomes" id="UP001500274"/>
    </source>
</evidence>